<reference evidence="1 2" key="1">
    <citation type="submission" date="2024-04" db="EMBL/GenBank/DDBJ databases">
        <authorList>
            <person name="Fracassetti M."/>
        </authorList>
    </citation>
    <scope>NUCLEOTIDE SEQUENCE [LARGE SCALE GENOMIC DNA]</scope>
</reference>
<keyword evidence="2" id="KW-1185">Reference proteome</keyword>
<dbReference type="EMBL" id="OZ034813">
    <property type="protein sequence ID" value="CAL1353506.1"/>
    <property type="molecule type" value="Genomic_DNA"/>
</dbReference>
<gene>
    <name evidence="1" type="ORF">LTRI10_LOCUS1406</name>
</gene>
<evidence type="ECO:0000313" key="2">
    <source>
        <dbReference type="Proteomes" id="UP001497516"/>
    </source>
</evidence>
<evidence type="ECO:0000313" key="1">
    <source>
        <dbReference type="EMBL" id="CAL1353506.1"/>
    </source>
</evidence>
<proteinExistence type="predicted"/>
<dbReference type="Proteomes" id="UP001497516">
    <property type="component" value="Chromosome 1"/>
</dbReference>
<sequence length="101" mass="11372">MIVHTKTILTISLTGLPKSKIVGAWPKADNIVLIGCPVTTSGIRVWFGSGRWTSVWRNPHSVTSGFEICVWFGGSRRDSRLGLADQREFHIWEADQREFCV</sequence>
<protein>
    <submittedName>
        <fullName evidence="1">Uncharacterized protein</fullName>
    </submittedName>
</protein>
<organism evidence="1 2">
    <name type="scientific">Linum trigynum</name>
    <dbReference type="NCBI Taxonomy" id="586398"/>
    <lineage>
        <taxon>Eukaryota</taxon>
        <taxon>Viridiplantae</taxon>
        <taxon>Streptophyta</taxon>
        <taxon>Embryophyta</taxon>
        <taxon>Tracheophyta</taxon>
        <taxon>Spermatophyta</taxon>
        <taxon>Magnoliopsida</taxon>
        <taxon>eudicotyledons</taxon>
        <taxon>Gunneridae</taxon>
        <taxon>Pentapetalae</taxon>
        <taxon>rosids</taxon>
        <taxon>fabids</taxon>
        <taxon>Malpighiales</taxon>
        <taxon>Linaceae</taxon>
        <taxon>Linum</taxon>
    </lineage>
</organism>
<name>A0AAV2CCA5_9ROSI</name>
<accession>A0AAV2CCA5</accession>
<dbReference type="AlphaFoldDB" id="A0AAV2CCA5"/>